<name>A0ABX0P3X4_9BURK</name>
<keyword evidence="1" id="KW-0732">Signal</keyword>
<feature type="chain" id="PRO_5046206854" evidence="1">
    <location>
        <begin position="21"/>
        <end position="121"/>
    </location>
</feature>
<comment type="caution">
    <text evidence="2">The sequence shown here is derived from an EMBL/GenBank/DDBJ whole genome shotgun (WGS) entry which is preliminary data.</text>
</comment>
<evidence type="ECO:0000313" key="2">
    <source>
        <dbReference type="EMBL" id="NHZ93794.1"/>
    </source>
</evidence>
<dbReference type="Gene3D" id="3.10.450.170">
    <property type="entry name" value="type vi secretion system effector-immunity co pseudomonas protegens"/>
    <property type="match status" value="1"/>
</dbReference>
<feature type="signal peptide" evidence="1">
    <location>
        <begin position="1"/>
        <end position="20"/>
    </location>
</feature>
<reference evidence="2 3" key="1">
    <citation type="submission" date="2019-10" db="EMBL/GenBank/DDBJ databases">
        <title>Taxonomy of Antarctic Massilia spp.: description of Massilia rubra sp. nov., Massilia aquatica sp. nov., Massilia mucilaginosa sp. nov., Massilia frigida sp. nov. isolated from streams, lakes and regoliths.</title>
        <authorList>
            <person name="Holochova P."/>
            <person name="Sedlacek I."/>
            <person name="Kralova S."/>
            <person name="Maslanova I."/>
            <person name="Busse H.-J."/>
            <person name="Stankova E."/>
            <person name="Vrbovska V."/>
            <person name="Kovarovic V."/>
            <person name="Bartak M."/>
            <person name="Svec P."/>
            <person name="Pantucek R."/>
        </authorList>
    </citation>
    <scope>NUCLEOTIDE SEQUENCE [LARGE SCALE GENOMIC DNA]</scope>
    <source>
        <strain evidence="2 3">CCM 8733</strain>
    </source>
</reference>
<gene>
    <name evidence="2" type="ORF">F2P45_33055</name>
</gene>
<protein>
    <submittedName>
        <fullName evidence="2">Uncharacterized protein</fullName>
    </submittedName>
</protein>
<accession>A0ABX0P3X4</accession>
<proteinExistence type="predicted"/>
<dbReference type="RefSeq" id="WP_223164892.1">
    <property type="nucleotide sequence ID" value="NZ_WHJH01000093.1"/>
</dbReference>
<keyword evidence="3" id="KW-1185">Reference proteome</keyword>
<dbReference type="EMBL" id="WHJH01000093">
    <property type="protein sequence ID" value="NHZ93794.1"/>
    <property type="molecule type" value="Genomic_DNA"/>
</dbReference>
<organism evidence="2 3">
    <name type="scientific">Massilia mucilaginosa</name>
    <dbReference type="NCBI Taxonomy" id="2609282"/>
    <lineage>
        <taxon>Bacteria</taxon>
        <taxon>Pseudomonadati</taxon>
        <taxon>Pseudomonadota</taxon>
        <taxon>Betaproteobacteria</taxon>
        <taxon>Burkholderiales</taxon>
        <taxon>Oxalobacteraceae</taxon>
        <taxon>Telluria group</taxon>
        <taxon>Massilia</taxon>
    </lineage>
</organism>
<sequence>MFRHTFVMAVGIATSMIAVAGTPSIDLGKIHPQGLTRSQARQVLVFVLTREGYRLKRRGVFIEDLTGDDGRLSPPGHVSFGLSYDTPNCDPHQRRLNKILTQKRQPRLPFSLWRVSRRAPA</sequence>
<dbReference type="Proteomes" id="UP000609726">
    <property type="component" value="Unassembled WGS sequence"/>
</dbReference>
<evidence type="ECO:0000313" key="3">
    <source>
        <dbReference type="Proteomes" id="UP000609726"/>
    </source>
</evidence>
<evidence type="ECO:0000256" key="1">
    <source>
        <dbReference type="SAM" id="SignalP"/>
    </source>
</evidence>